<name>A0ABR1FZ05_AURAN</name>
<protein>
    <submittedName>
        <fullName evidence="3">[acyl-carrier-protein] S-malonyltransferase</fullName>
    </submittedName>
</protein>
<dbReference type="Pfam" id="PF00975">
    <property type="entry name" value="Thioesterase"/>
    <property type="match status" value="1"/>
</dbReference>
<evidence type="ECO:0000259" key="2">
    <source>
        <dbReference type="SMART" id="SM00827"/>
    </source>
</evidence>
<reference evidence="3 4" key="1">
    <citation type="submission" date="2024-03" db="EMBL/GenBank/DDBJ databases">
        <title>Aureococcus anophagefferens CCMP1851 and Kratosvirus quantuckense: Draft genome of a second virus-susceptible host strain in the model system.</title>
        <authorList>
            <person name="Chase E."/>
            <person name="Truchon A.R."/>
            <person name="Schepens W."/>
            <person name="Wilhelm S.W."/>
        </authorList>
    </citation>
    <scope>NUCLEOTIDE SEQUENCE [LARGE SCALE GENOMIC DNA]</scope>
    <source>
        <strain evidence="3 4">CCMP1851</strain>
    </source>
</reference>
<dbReference type="SUPFAM" id="SSF53474">
    <property type="entry name" value="alpha/beta-Hydrolases"/>
    <property type="match status" value="1"/>
</dbReference>
<comment type="caution">
    <text evidence="3">The sequence shown here is derived from an EMBL/GenBank/DDBJ whole genome shotgun (WGS) entry which is preliminary data.</text>
</comment>
<dbReference type="InterPro" id="IPR016035">
    <property type="entry name" value="Acyl_Trfase/lysoPLipase"/>
</dbReference>
<feature type="region of interest" description="Disordered" evidence="1">
    <location>
        <begin position="368"/>
        <end position="395"/>
    </location>
</feature>
<dbReference type="InterPro" id="IPR029058">
    <property type="entry name" value="AB_hydrolase_fold"/>
</dbReference>
<dbReference type="Gene3D" id="3.40.366.10">
    <property type="entry name" value="Malonyl-Coenzyme A Acyl Carrier Protein, domain 2"/>
    <property type="match status" value="1"/>
</dbReference>
<evidence type="ECO:0000313" key="4">
    <source>
        <dbReference type="Proteomes" id="UP001363151"/>
    </source>
</evidence>
<dbReference type="SUPFAM" id="SSF52151">
    <property type="entry name" value="FabD/lysophospholipase-like"/>
    <property type="match status" value="1"/>
</dbReference>
<gene>
    <name evidence="3" type="primary">MCAT</name>
    <name evidence="3" type="ORF">SO694_00059062</name>
</gene>
<keyword evidence="4" id="KW-1185">Reference proteome</keyword>
<organism evidence="3 4">
    <name type="scientific">Aureococcus anophagefferens</name>
    <name type="common">Harmful bloom alga</name>
    <dbReference type="NCBI Taxonomy" id="44056"/>
    <lineage>
        <taxon>Eukaryota</taxon>
        <taxon>Sar</taxon>
        <taxon>Stramenopiles</taxon>
        <taxon>Ochrophyta</taxon>
        <taxon>Pelagophyceae</taxon>
        <taxon>Pelagomonadales</taxon>
        <taxon>Pelagomonadaceae</taxon>
        <taxon>Aureococcus</taxon>
    </lineage>
</organism>
<evidence type="ECO:0000256" key="1">
    <source>
        <dbReference type="SAM" id="MobiDB-lite"/>
    </source>
</evidence>
<sequence length="807" mass="86979">MDKWFPQLKQTKCGADARLRLVTFPNSGSAENVYTGADKTAFGGASGRRDNELMVWAKKTKVEVYAAQPPGRDTRMREECLPSAAAIASAAFDVCEKDLFKGGVPWAIFAHSMGTWVAYEFCLLARAKGHPAPTVLVASGFPSPTCPMDKRPWAVSKGMSDDEFKDEARGWSINEVVFSEGMWKMYKTLLMVDFSCFDAYPERVSPRPATFFPSARGRRRSPRRATTGRGRAQVSAWSEVTSDCSVNAPIKGHHLFVYDEPARATWFKAVIGDIESFQPMAPLKSYLCTAKKGAAVRAGCELSTAQVQPEIDNGWLVDVSEEQENSKGTVRLHIVAYTKADGAKTACDCWGSKKLFEFKGTVEAAPAAAPPAPAAAAAEPPKAPARRRRRRRAPAADAVTAFAGTTATMHTVTGKNGAMMRAGCELDTPELGVTLEQGTECYVVEEAKNAKGSLRSRIVCYTANGSPYAAIDGWCTAKFLTVVDKTKVPIPEAGSKPFAAVFARPTDSGNVMLFPGQGAQKVGMLAPYADTPGVKAMFKEASKIFGCDLLELVEKGPVEKLNDTRFSQVCVFLTSMAAVKKLQREDPKAVNKCAATAGFSLGEYSALTFAGVMELDTALTLLKIRGDAMGAACDLAPSGMMTVVGLDDDALKKMMPDGVSIANQLFPKGRVLSGSKEGLAKVEAEVKAAGIAGSKTIVQPVSGAFHSPYMSTAADKLKEALSTARLAAPARVVYSNVTAKPHDKDVESIKAKMCEQLMAGVLWEDTINDMAKRFPDVDNFYEPAPGRQLTSMMRRIEPKNQPKMKNV</sequence>
<dbReference type="PANTHER" id="PTHR47170">
    <property type="entry name" value="MALONYL-COA ACP TRANSACYLASE, ACP-BINDING"/>
    <property type="match status" value="1"/>
</dbReference>
<dbReference type="InterPro" id="IPR014043">
    <property type="entry name" value="Acyl_transferase_dom"/>
</dbReference>
<dbReference type="Pfam" id="PF00698">
    <property type="entry name" value="Acyl_transf_1"/>
    <property type="match status" value="1"/>
</dbReference>
<dbReference type="PANTHER" id="PTHR47170:SF2">
    <property type="entry name" value="MALONYL-COA:ACP TRANSACYLASE (MAT) DOMAIN-CONTAINING PROTEIN"/>
    <property type="match status" value="1"/>
</dbReference>
<dbReference type="SUPFAM" id="SSF55048">
    <property type="entry name" value="Probable ACP-binding domain of malonyl-CoA ACP transacylase"/>
    <property type="match status" value="1"/>
</dbReference>
<evidence type="ECO:0000313" key="3">
    <source>
        <dbReference type="EMBL" id="KAK7241346.1"/>
    </source>
</evidence>
<dbReference type="SMART" id="SM00827">
    <property type="entry name" value="PKS_AT"/>
    <property type="match status" value="1"/>
</dbReference>
<dbReference type="InterPro" id="IPR001227">
    <property type="entry name" value="Ac_transferase_dom_sf"/>
</dbReference>
<feature type="compositionally biased region" description="Basic residues" evidence="1">
    <location>
        <begin position="384"/>
        <end position="393"/>
    </location>
</feature>
<feature type="region of interest" description="Disordered" evidence="1">
    <location>
        <begin position="211"/>
        <end position="232"/>
    </location>
</feature>
<dbReference type="EMBL" id="JBBJCI010000202">
    <property type="protein sequence ID" value="KAK7241346.1"/>
    <property type="molecule type" value="Genomic_DNA"/>
</dbReference>
<dbReference type="Gene3D" id="3.40.50.1820">
    <property type="entry name" value="alpha/beta hydrolase"/>
    <property type="match status" value="1"/>
</dbReference>
<accession>A0ABR1FZ05</accession>
<dbReference type="InterPro" id="IPR016036">
    <property type="entry name" value="Malonyl_transacylase_ACP-bd"/>
</dbReference>
<proteinExistence type="predicted"/>
<dbReference type="Gene3D" id="3.30.70.250">
    <property type="entry name" value="Malonyl-CoA ACP transacylase, ACP-binding"/>
    <property type="match status" value="1"/>
</dbReference>
<dbReference type="InterPro" id="IPR001031">
    <property type="entry name" value="Thioesterase"/>
</dbReference>
<dbReference type="Proteomes" id="UP001363151">
    <property type="component" value="Unassembled WGS sequence"/>
</dbReference>
<dbReference type="InterPro" id="IPR052760">
    <property type="entry name" value="Mitochondrial_malonyltrans"/>
</dbReference>
<feature type="domain" description="Malonyl-CoA:ACP transacylase (MAT)" evidence="2">
    <location>
        <begin position="513"/>
        <end position="804"/>
    </location>
</feature>